<evidence type="ECO:0000313" key="3">
    <source>
        <dbReference type="EMBL" id="ACM39187.1"/>
    </source>
</evidence>
<dbReference type="HOGENOM" id="CLU_1902235_0_0_5"/>
<name>B9K2T9_ALLAM</name>
<organism evidence="3 4">
    <name type="scientific">Allorhizobium ampelinum (strain ATCC BAA-846 / DSM 112012 / S4)</name>
    <name type="common">Agrobacterium vitis (strain S4)</name>
    <dbReference type="NCBI Taxonomy" id="311402"/>
    <lineage>
        <taxon>Bacteria</taxon>
        <taxon>Pseudomonadati</taxon>
        <taxon>Pseudomonadota</taxon>
        <taxon>Alphaproteobacteria</taxon>
        <taxon>Hyphomicrobiales</taxon>
        <taxon>Rhizobiaceae</taxon>
        <taxon>Rhizobium/Agrobacterium group</taxon>
        <taxon>Allorhizobium</taxon>
        <taxon>Allorhizobium ampelinum</taxon>
    </lineage>
</organism>
<keyword evidence="2" id="KW-1133">Transmembrane helix</keyword>
<evidence type="ECO:0000256" key="2">
    <source>
        <dbReference type="SAM" id="Phobius"/>
    </source>
</evidence>
<dbReference type="eggNOG" id="ENOG5031AQ8">
    <property type="taxonomic scope" value="Bacteria"/>
</dbReference>
<proteinExistence type="predicted"/>
<dbReference type="AlphaFoldDB" id="B9K2T9"/>
<protein>
    <submittedName>
        <fullName evidence="3">Multidrug resistance efflux pump</fullName>
    </submittedName>
</protein>
<evidence type="ECO:0000313" key="4">
    <source>
        <dbReference type="Proteomes" id="UP000001596"/>
    </source>
</evidence>
<keyword evidence="2" id="KW-0472">Membrane</keyword>
<evidence type="ECO:0000256" key="1">
    <source>
        <dbReference type="SAM" id="Coils"/>
    </source>
</evidence>
<reference evidence="3 4" key="1">
    <citation type="journal article" date="2009" name="J. Bacteriol.">
        <title>Genome sequences of three Agrobacterium biovars help elucidate the evolution of multichromosome genomes in bacteria.</title>
        <authorList>
            <person name="Slater S.C."/>
            <person name="Goldman B.S."/>
            <person name="Goodner B."/>
            <person name="Setubal J.C."/>
            <person name="Farrand S.K."/>
            <person name="Nester E.W."/>
            <person name="Burr T.J."/>
            <person name="Banta L."/>
            <person name="Dickerman A.W."/>
            <person name="Paulsen I."/>
            <person name="Otten L."/>
            <person name="Suen G."/>
            <person name="Welch R."/>
            <person name="Almeida N.F."/>
            <person name="Arnold F."/>
            <person name="Burton O.T."/>
            <person name="Du Z."/>
            <person name="Ewing A."/>
            <person name="Godsy E."/>
            <person name="Heisel S."/>
            <person name="Houmiel K.L."/>
            <person name="Jhaveri J."/>
            <person name="Lu J."/>
            <person name="Miller N.M."/>
            <person name="Norton S."/>
            <person name="Chen Q."/>
            <person name="Phoolcharoen W."/>
            <person name="Ohlin V."/>
            <person name="Ondrusek D."/>
            <person name="Pride N."/>
            <person name="Stricklin S.L."/>
            <person name="Sun J."/>
            <person name="Wheeler C."/>
            <person name="Wilson L."/>
            <person name="Zhu H."/>
            <person name="Wood D.W."/>
        </authorList>
    </citation>
    <scope>NUCLEOTIDE SEQUENCE [LARGE SCALE GENOMIC DNA]</scope>
    <source>
        <strain evidence="4">S4 / ATCC BAA-846</strain>
    </source>
</reference>
<feature type="transmembrane region" description="Helical" evidence="2">
    <location>
        <begin position="12"/>
        <end position="29"/>
    </location>
</feature>
<dbReference type="Proteomes" id="UP000001596">
    <property type="component" value="Chromosome 2"/>
</dbReference>
<dbReference type="STRING" id="311402.Avi_6207"/>
<dbReference type="EMBL" id="CP000634">
    <property type="protein sequence ID" value="ACM39187.1"/>
    <property type="molecule type" value="Genomic_DNA"/>
</dbReference>
<feature type="coiled-coil region" evidence="1">
    <location>
        <begin position="60"/>
        <end position="94"/>
    </location>
</feature>
<keyword evidence="1" id="KW-0175">Coiled coil</keyword>
<dbReference type="KEGG" id="avi:Avi_6207"/>
<sequence length="133" mass="14489">MFATLSDFIKIPLAVLFGIVIAAIFYEGLKVPFFGWQLVDGRIASEVKAATADLVAASDLAAAKADLAKLQTDIARAEALRQMAERNIQSLMQQDEDDAKALAERQAADDGVDGARYTAADIERMSKRSRRAR</sequence>
<keyword evidence="4" id="KW-1185">Reference proteome</keyword>
<keyword evidence="2" id="KW-0812">Transmembrane</keyword>
<gene>
    <name evidence="3" type="primary">emrA</name>
    <name evidence="3" type="ordered locus">Avi_6207</name>
</gene>
<accession>B9K2T9</accession>